<dbReference type="GO" id="GO:0032934">
    <property type="term" value="F:sterol binding"/>
    <property type="evidence" value="ECO:0007669"/>
    <property type="project" value="TreeGrafter"/>
</dbReference>
<comment type="similarity">
    <text evidence="1">Belongs to the OSBP family.</text>
</comment>
<dbReference type="PANTHER" id="PTHR10972">
    <property type="entry name" value="OXYSTEROL-BINDING PROTEIN-RELATED"/>
    <property type="match status" value="1"/>
</dbReference>
<dbReference type="Gene3D" id="3.30.70.3490">
    <property type="match status" value="1"/>
</dbReference>
<dbReference type="EMBL" id="UYRR01010706">
    <property type="protein sequence ID" value="VDK25578.1"/>
    <property type="molecule type" value="Genomic_DNA"/>
</dbReference>
<dbReference type="AlphaFoldDB" id="A0A3P6Q397"/>
<sequence length="115" mass="13996">MKFHKSGINNQYNSPRIAIRNSILMKMDGVAPTDSRRRPDMRLMENGDWDAANREKSRLEQKQRNETRKYLVKSSFKVARPIWFKKTNEFHNECVHYKYRGEYWKYWSKCPDIFT</sequence>
<accession>A0A3P6Q397</accession>
<name>A0A3P6Q397_ANISI</name>
<dbReference type="GO" id="GO:0005886">
    <property type="term" value="C:plasma membrane"/>
    <property type="evidence" value="ECO:0007669"/>
    <property type="project" value="TreeGrafter"/>
</dbReference>
<protein>
    <submittedName>
        <fullName evidence="4">Uncharacterized protein</fullName>
    </submittedName>
</protein>
<evidence type="ECO:0000313" key="4">
    <source>
        <dbReference type="EMBL" id="VDK25578.1"/>
    </source>
</evidence>
<dbReference type="OrthoDB" id="14833at2759"/>
<evidence type="ECO:0000313" key="5">
    <source>
        <dbReference type="Proteomes" id="UP000267096"/>
    </source>
</evidence>
<evidence type="ECO:0000256" key="2">
    <source>
        <dbReference type="ARBA" id="ARBA00022553"/>
    </source>
</evidence>
<dbReference type="GO" id="GO:0097038">
    <property type="term" value="C:perinuclear endoplasmic reticulum"/>
    <property type="evidence" value="ECO:0007669"/>
    <property type="project" value="TreeGrafter"/>
</dbReference>
<gene>
    <name evidence="4" type="ORF">ASIM_LOCUS5465</name>
</gene>
<reference evidence="4 5" key="1">
    <citation type="submission" date="2018-11" db="EMBL/GenBank/DDBJ databases">
        <authorList>
            <consortium name="Pathogen Informatics"/>
        </authorList>
    </citation>
    <scope>NUCLEOTIDE SEQUENCE [LARGE SCALE GENOMIC DNA]</scope>
</reference>
<dbReference type="PANTHER" id="PTHR10972:SF205">
    <property type="entry name" value="OXYSTEROL-BINDING PROTEIN 1"/>
    <property type="match status" value="1"/>
</dbReference>
<dbReference type="InterPro" id="IPR037239">
    <property type="entry name" value="OSBP_sf"/>
</dbReference>
<dbReference type="SUPFAM" id="SSF144000">
    <property type="entry name" value="Oxysterol-binding protein-like"/>
    <property type="match status" value="1"/>
</dbReference>
<keyword evidence="2" id="KW-0597">Phosphoprotein</keyword>
<dbReference type="InterPro" id="IPR000648">
    <property type="entry name" value="Oxysterol-bd"/>
</dbReference>
<feature type="compositionally biased region" description="Basic and acidic residues" evidence="3">
    <location>
        <begin position="34"/>
        <end position="64"/>
    </location>
</feature>
<organism evidence="4 5">
    <name type="scientific">Anisakis simplex</name>
    <name type="common">Herring worm</name>
    <dbReference type="NCBI Taxonomy" id="6269"/>
    <lineage>
        <taxon>Eukaryota</taxon>
        <taxon>Metazoa</taxon>
        <taxon>Ecdysozoa</taxon>
        <taxon>Nematoda</taxon>
        <taxon>Chromadorea</taxon>
        <taxon>Rhabditida</taxon>
        <taxon>Spirurina</taxon>
        <taxon>Ascaridomorpha</taxon>
        <taxon>Ascaridoidea</taxon>
        <taxon>Anisakidae</taxon>
        <taxon>Anisakis</taxon>
        <taxon>Anisakis simplex complex</taxon>
    </lineage>
</organism>
<evidence type="ECO:0000256" key="3">
    <source>
        <dbReference type="SAM" id="MobiDB-lite"/>
    </source>
</evidence>
<proteinExistence type="inferred from homology"/>
<dbReference type="Pfam" id="PF01237">
    <property type="entry name" value="Oxysterol_BP"/>
    <property type="match status" value="1"/>
</dbReference>
<keyword evidence="5" id="KW-1185">Reference proteome</keyword>
<dbReference type="Proteomes" id="UP000267096">
    <property type="component" value="Unassembled WGS sequence"/>
</dbReference>
<dbReference type="GO" id="GO:0005829">
    <property type="term" value="C:cytosol"/>
    <property type="evidence" value="ECO:0007669"/>
    <property type="project" value="TreeGrafter"/>
</dbReference>
<feature type="region of interest" description="Disordered" evidence="3">
    <location>
        <begin position="30"/>
        <end position="64"/>
    </location>
</feature>
<evidence type="ECO:0000256" key="1">
    <source>
        <dbReference type="ARBA" id="ARBA00008842"/>
    </source>
</evidence>